<dbReference type="EC" id="2.3.1.-" evidence="4"/>
<keyword evidence="3 4" id="KW-0012">Acyltransferase</keyword>
<comment type="catalytic activity">
    <reaction evidence="4">
        <text>a 2-deoxystreptamine antibiotic + acetyl-CoA = an N(3)-acetyl-2-deoxystreptamine antibiotic + CoA + H(+)</text>
        <dbReference type="Rhea" id="RHEA:12665"/>
        <dbReference type="ChEBI" id="CHEBI:15378"/>
        <dbReference type="ChEBI" id="CHEBI:57287"/>
        <dbReference type="ChEBI" id="CHEBI:57288"/>
        <dbReference type="ChEBI" id="CHEBI:57921"/>
        <dbReference type="ChEBI" id="CHEBI:77452"/>
        <dbReference type="EC" id="2.3.1.81"/>
    </reaction>
</comment>
<organism evidence="5 6">
    <name type="scientific">Salipaludibacillus agaradhaerens</name>
    <name type="common">Bacillus agaradhaerens</name>
    <dbReference type="NCBI Taxonomy" id="76935"/>
    <lineage>
        <taxon>Bacteria</taxon>
        <taxon>Bacillati</taxon>
        <taxon>Bacillota</taxon>
        <taxon>Bacilli</taxon>
        <taxon>Bacillales</taxon>
        <taxon>Bacillaceae</taxon>
    </lineage>
</organism>
<keyword evidence="2 4" id="KW-0808">Transferase</keyword>
<evidence type="ECO:0000256" key="4">
    <source>
        <dbReference type="RuleBase" id="RU365031"/>
    </source>
</evidence>
<proteinExistence type="inferred from homology"/>
<evidence type="ECO:0000313" key="5">
    <source>
        <dbReference type="EMBL" id="MCR6097976.1"/>
    </source>
</evidence>
<dbReference type="InterPro" id="IPR003679">
    <property type="entry name" value="Amioglycoside_AcTrfase"/>
</dbReference>
<evidence type="ECO:0000256" key="1">
    <source>
        <dbReference type="ARBA" id="ARBA00006383"/>
    </source>
</evidence>
<dbReference type="Pfam" id="PF02522">
    <property type="entry name" value="Antibiotic_NAT"/>
    <property type="match status" value="1"/>
</dbReference>
<dbReference type="GO" id="GO:0046353">
    <property type="term" value="F:aminoglycoside 3-N-acetyltransferase activity"/>
    <property type="evidence" value="ECO:0007669"/>
    <property type="project" value="UniProtKB-EC"/>
</dbReference>
<accession>A0A9Q4B478</accession>
<evidence type="ECO:0000256" key="2">
    <source>
        <dbReference type="ARBA" id="ARBA00022679"/>
    </source>
</evidence>
<keyword evidence="6" id="KW-1185">Reference proteome</keyword>
<dbReference type="EMBL" id="JABXYM010000001">
    <property type="protein sequence ID" value="MCR6097976.1"/>
    <property type="molecule type" value="Genomic_DNA"/>
</dbReference>
<evidence type="ECO:0000256" key="3">
    <source>
        <dbReference type="ARBA" id="ARBA00023315"/>
    </source>
</evidence>
<gene>
    <name evidence="5" type="ORF">HXA33_15670</name>
</gene>
<dbReference type="InterPro" id="IPR028345">
    <property type="entry name" value="Antibiotic_NAT-like"/>
</dbReference>
<name>A0A9Q4B478_SALAG</name>
<sequence length="267" mass="29689">MKQLIETTDKMNTVESLADSLRQMGVQGGAPLLVHSSLSALGWTNGGSVAVIQALIEVVTEEGTLVMPTQSGDLSDPKNWQSPAVPKEWWEEIRSTMPTYDPDKTPTCGMGQIAELFRTWPGVIRSGHPSLSFAAWGKSNAEIMADHPIAFGLGEASPLAKLYDADAYVLFLGTQYDTNTCFHLGEYRAPSYDLQWQGAPVTCNGQRQWMTYRDIIFAEEEFSKMGNAFEQKYEVVKGQVGQAETRLFSLRQAVDFSTQWFTEKRKG</sequence>
<dbReference type="SUPFAM" id="SSF110710">
    <property type="entry name" value="TTHA0583/YokD-like"/>
    <property type="match status" value="1"/>
</dbReference>
<comment type="caution">
    <text evidence="5">The sequence shown here is derived from an EMBL/GenBank/DDBJ whole genome shotgun (WGS) entry which is preliminary data.</text>
</comment>
<dbReference type="GO" id="GO:0046677">
    <property type="term" value="P:response to antibiotic"/>
    <property type="evidence" value="ECO:0007669"/>
    <property type="project" value="UniProtKB-KW"/>
</dbReference>
<dbReference type="Proteomes" id="UP001057753">
    <property type="component" value="Unassembled WGS sequence"/>
</dbReference>
<reference evidence="5" key="1">
    <citation type="submission" date="2020-06" db="EMBL/GenBank/DDBJ databases">
        <title>Insight into the genomes of haloalkaliphilic bacilli from Kenyan soda lakes.</title>
        <authorList>
            <person name="Mwirichia R."/>
            <person name="Villamizar G.C."/>
            <person name="Poehlein A."/>
            <person name="Mugweru J."/>
            <person name="Kipnyargis A."/>
            <person name="Kiplimo D."/>
            <person name="Orwa P."/>
            <person name="Daniel R."/>
        </authorList>
    </citation>
    <scope>NUCLEOTIDE SEQUENCE</scope>
    <source>
        <strain evidence="5">B1096_S55</strain>
    </source>
</reference>
<dbReference type="RefSeq" id="WP_257822345.1">
    <property type="nucleotide sequence ID" value="NZ_JABXYM010000001.1"/>
</dbReference>
<evidence type="ECO:0000313" key="6">
    <source>
        <dbReference type="Proteomes" id="UP001057753"/>
    </source>
</evidence>
<keyword evidence="4" id="KW-0046">Antibiotic resistance</keyword>
<comment type="similarity">
    <text evidence="1 4">Belongs to the antibiotic N-acetyltransferase family.</text>
</comment>
<dbReference type="AlphaFoldDB" id="A0A9Q4B478"/>
<dbReference type="PANTHER" id="PTHR11104:SF0">
    <property type="entry name" value="SPBETA PROPHAGE-DERIVED AMINOGLYCOSIDE N(3')-ACETYLTRANSFERASE-LIKE PROTEIN YOKD"/>
    <property type="match status" value="1"/>
</dbReference>
<dbReference type="PANTHER" id="PTHR11104">
    <property type="entry name" value="AMINOGLYCOSIDE N3-ACETYLTRANSFERASE"/>
    <property type="match status" value="1"/>
</dbReference>
<protein>
    <recommendedName>
        <fullName evidence="4">Aminoglycoside N(3)-acetyltransferase</fullName>
        <ecNumber evidence="4">2.3.1.-</ecNumber>
    </recommendedName>
</protein>